<feature type="transmembrane region" description="Helical" evidence="6">
    <location>
        <begin position="254"/>
        <end position="272"/>
    </location>
</feature>
<comment type="subcellular location">
    <subcellularLocation>
        <location evidence="1">Cell membrane</location>
        <topology evidence="1">Multi-pass membrane protein</topology>
    </subcellularLocation>
</comment>
<feature type="transmembrane region" description="Helical" evidence="6">
    <location>
        <begin position="227"/>
        <end position="248"/>
    </location>
</feature>
<keyword evidence="5 6" id="KW-0472">Membrane</keyword>
<evidence type="ECO:0000256" key="2">
    <source>
        <dbReference type="ARBA" id="ARBA00022475"/>
    </source>
</evidence>
<evidence type="ECO:0000256" key="4">
    <source>
        <dbReference type="ARBA" id="ARBA00022989"/>
    </source>
</evidence>
<feature type="transmembrane region" description="Helical" evidence="6">
    <location>
        <begin position="90"/>
        <end position="107"/>
    </location>
</feature>
<evidence type="ECO:0000256" key="3">
    <source>
        <dbReference type="ARBA" id="ARBA00022692"/>
    </source>
</evidence>
<dbReference type="CDD" id="cd06579">
    <property type="entry name" value="TM_PBP1_transp_AraH_like"/>
    <property type="match status" value="1"/>
</dbReference>
<dbReference type="Pfam" id="PF02653">
    <property type="entry name" value="BPD_transp_2"/>
    <property type="match status" value="1"/>
</dbReference>
<dbReference type="GeneID" id="31890379"/>
<dbReference type="InterPro" id="IPR001851">
    <property type="entry name" value="ABC_transp_permease"/>
</dbReference>
<organism evidence="7 8">
    <name type="scientific">Mesorhizobium plurifarium</name>
    <dbReference type="NCBI Taxonomy" id="69974"/>
    <lineage>
        <taxon>Bacteria</taxon>
        <taxon>Pseudomonadati</taxon>
        <taxon>Pseudomonadota</taxon>
        <taxon>Alphaproteobacteria</taxon>
        <taxon>Hyphomicrobiales</taxon>
        <taxon>Phyllobacteriaceae</taxon>
        <taxon>Mesorhizobium</taxon>
    </lineage>
</organism>
<feature type="transmembrane region" description="Helical" evidence="6">
    <location>
        <begin position="284"/>
        <end position="306"/>
    </location>
</feature>
<dbReference type="Proteomes" id="UP000046373">
    <property type="component" value="Unassembled WGS sequence"/>
</dbReference>
<feature type="transmembrane region" description="Helical" evidence="6">
    <location>
        <begin position="178"/>
        <end position="206"/>
    </location>
</feature>
<protein>
    <submittedName>
        <fullName evidence="7">Putative Inner-membrane translocator</fullName>
    </submittedName>
</protein>
<dbReference type="AlphaFoldDB" id="A0A090EV00"/>
<accession>A0A090EV00</accession>
<feature type="transmembrane region" description="Helical" evidence="6">
    <location>
        <begin position="312"/>
        <end position="328"/>
    </location>
</feature>
<dbReference type="EMBL" id="CCNB01000012">
    <property type="protein sequence ID" value="CDX35436.1"/>
    <property type="molecule type" value="Genomic_DNA"/>
</dbReference>
<dbReference type="GO" id="GO:0022857">
    <property type="term" value="F:transmembrane transporter activity"/>
    <property type="evidence" value="ECO:0007669"/>
    <property type="project" value="InterPro"/>
</dbReference>
<feature type="transmembrane region" description="Helical" evidence="6">
    <location>
        <begin position="55"/>
        <end position="78"/>
    </location>
</feature>
<feature type="transmembrane region" description="Helical" evidence="6">
    <location>
        <begin position="113"/>
        <end position="133"/>
    </location>
</feature>
<reference evidence="7 8" key="1">
    <citation type="submission" date="2014-08" db="EMBL/GenBank/DDBJ databases">
        <authorList>
            <person name="Moulin Lionel"/>
        </authorList>
    </citation>
    <scope>NUCLEOTIDE SEQUENCE [LARGE SCALE GENOMIC DNA]</scope>
</reference>
<dbReference type="PANTHER" id="PTHR32196:SF69">
    <property type="entry name" value="BRANCHED-CHAIN AMINO ACID TRANSPORT SYSTEM, PERMEASE PROTEIN"/>
    <property type="match status" value="1"/>
</dbReference>
<keyword evidence="2" id="KW-1003">Cell membrane</keyword>
<dbReference type="GO" id="GO:0005886">
    <property type="term" value="C:plasma membrane"/>
    <property type="evidence" value="ECO:0007669"/>
    <property type="project" value="UniProtKB-SubCell"/>
</dbReference>
<evidence type="ECO:0000256" key="1">
    <source>
        <dbReference type="ARBA" id="ARBA00004651"/>
    </source>
</evidence>
<evidence type="ECO:0000313" key="8">
    <source>
        <dbReference type="Proteomes" id="UP000046373"/>
    </source>
</evidence>
<evidence type="ECO:0000256" key="6">
    <source>
        <dbReference type="SAM" id="Phobius"/>
    </source>
</evidence>
<evidence type="ECO:0000256" key="5">
    <source>
        <dbReference type="ARBA" id="ARBA00023136"/>
    </source>
</evidence>
<gene>
    <name evidence="7" type="ORF">MPLDJ20_20194</name>
</gene>
<keyword evidence="4 6" id="KW-1133">Transmembrane helix</keyword>
<evidence type="ECO:0000313" key="7">
    <source>
        <dbReference type="EMBL" id="CDX35436.1"/>
    </source>
</evidence>
<keyword evidence="3 6" id="KW-0812">Transmembrane</keyword>
<dbReference type="PANTHER" id="PTHR32196">
    <property type="entry name" value="ABC TRANSPORTER PERMEASE PROTEIN YPHD-RELATED-RELATED"/>
    <property type="match status" value="1"/>
</dbReference>
<feature type="transmembrane region" description="Helical" evidence="6">
    <location>
        <begin position="140"/>
        <end position="158"/>
    </location>
</feature>
<feature type="transmembrane region" description="Helical" evidence="6">
    <location>
        <begin position="32"/>
        <end position="49"/>
    </location>
</feature>
<sequence>MTRKAQFAVGSVTLMSTNVGVKIWRNLLRKSWAGALAGVVLLWVIAGLVTGELSWSFLIANATIAGLFALAGTAQMAVLASGSGNIDLSLPYVVTFSAYVMSAGVLGQDNVAGSVLLSVLVGALTGAVNVALIVRLRIPAIVATLASGYILYSLTVSIQNWPSKPVGGMFEAMLRARFAGLTGVLIVAALILAVVGVLLSRTVFGLQFHAMGQNAEVARLAGVRRGWVLLGTFVLAGVLEALLGVLLATYQGGVSADLGRAYLLGSVAAVVIGGTRPTGGVTSVFGTAVGALVLTLAQSDLILLNFGIGTQYIIQGLIVLSTVCLVAARSPDRR</sequence>
<proteinExistence type="predicted"/>
<name>A0A090EV00_MESPL</name>